<organism evidence="1 2">
    <name type="scientific">Dactylosporangium fulvum</name>
    <dbReference type="NCBI Taxonomy" id="53359"/>
    <lineage>
        <taxon>Bacteria</taxon>
        <taxon>Bacillati</taxon>
        <taxon>Actinomycetota</taxon>
        <taxon>Actinomycetes</taxon>
        <taxon>Micromonosporales</taxon>
        <taxon>Micromonosporaceae</taxon>
        <taxon>Dactylosporangium</taxon>
    </lineage>
</organism>
<name>A0ABY5VNZ8_9ACTN</name>
<dbReference type="EMBL" id="CP073720">
    <property type="protein sequence ID" value="UWP79403.1"/>
    <property type="molecule type" value="Genomic_DNA"/>
</dbReference>
<sequence length="78" mass="8526">MLEYRTLDPLRVRIETHRRYSRRPDNPAETVLAALSYEPGAALLAAVVDTVAARAAALFATAREVVDPKGYVVVSASR</sequence>
<protein>
    <submittedName>
        <fullName evidence="1">Uncharacterized protein</fullName>
    </submittedName>
</protein>
<accession>A0ABY5VNZ8</accession>
<evidence type="ECO:0000313" key="2">
    <source>
        <dbReference type="Proteomes" id="UP001059617"/>
    </source>
</evidence>
<gene>
    <name evidence="1" type="ORF">Dfulv_30070</name>
</gene>
<proteinExistence type="predicted"/>
<dbReference type="RefSeq" id="WP_259857112.1">
    <property type="nucleotide sequence ID" value="NZ_BAAAST010000137.1"/>
</dbReference>
<keyword evidence="2" id="KW-1185">Reference proteome</keyword>
<reference evidence="1" key="2">
    <citation type="submission" date="2022-09" db="EMBL/GenBank/DDBJ databases">
        <title>Biosynthetic gene clusters of Dactylosporangioum fulvum.</title>
        <authorList>
            <person name="Caradec T."/>
        </authorList>
    </citation>
    <scope>NUCLEOTIDE SEQUENCE</scope>
    <source>
        <strain evidence="1">NRRL B-16292</strain>
    </source>
</reference>
<dbReference type="Proteomes" id="UP001059617">
    <property type="component" value="Chromosome"/>
</dbReference>
<reference evidence="1" key="1">
    <citation type="submission" date="2021-04" db="EMBL/GenBank/DDBJ databases">
        <authorList>
            <person name="Hartkoorn R.C."/>
            <person name="Beaudoing E."/>
            <person name="Hot D."/>
        </authorList>
    </citation>
    <scope>NUCLEOTIDE SEQUENCE</scope>
    <source>
        <strain evidence="1">NRRL B-16292</strain>
    </source>
</reference>
<evidence type="ECO:0000313" key="1">
    <source>
        <dbReference type="EMBL" id="UWP79403.1"/>
    </source>
</evidence>